<keyword evidence="2" id="KW-1185">Reference proteome</keyword>
<dbReference type="RefSeq" id="WP_184975596.1">
    <property type="nucleotide sequence ID" value="NZ_BAAAWF010000079.1"/>
</dbReference>
<evidence type="ECO:0000313" key="2">
    <source>
        <dbReference type="Proteomes" id="UP000585836"/>
    </source>
</evidence>
<dbReference type="SUPFAM" id="SSF50494">
    <property type="entry name" value="Trypsin-like serine proteases"/>
    <property type="match status" value="1"/>
</dbReference>
<sequence length="330" mass="35116">MEIPEELITELQVPALELSALQGVNGVGLGMREENEEFFEELAVRVYVDDATDVPELPTQLADLPVCIIEFPIEPLFAPDNGPHDTLMGGIQIEQAPRATGTLGAVVMRNDDNTLVGLTCHHVSGDTGLRVFQPTAPPSPIGSTPDLSASLGKVVDFDSPVNQTIPTPAGGTLWLGRQVDAAIFDLDEAVTQDGDTREFSNEIADGFGAVAQTLAPTVPMFVRKRGSQSGPTGGLILGMALAVPWEWGSPPDRHQYAMANQFEIYYIPSECPDDIIARGGDSGSVVLQSGTNTAVGLLWAGARTGGPRALMSDITMVEQRLNVTLVWDPA</sequence>
<dbReference type="Proteomes" id="UP000585836">
    <property type="component" value="Unassembled WGS sequence"/>
</dbReference>
<dbReference type="EMBL" id="JACHJK010000031">
    <property type="protein sequence ID" value="MBB5932740.1"/>
    <property type="molecule type" value="Genomic_DNA"/>
</dbReference>
<proteinExistence type="predicted"/>
<name>A0A7W9Q380_9ACTN</name>
<organism evidence="1 2">
    <name type="scientific">Streptomyces echinatus</name>
    <dbReference type="NCBI Taxonomy" id="67293"/>
    <lineage>
        <taxon>Bacteria</taxon>
        <taxon>Bacillati</taxon>
        <taxon>Actinomycetota</taxon>
        <taxon>Actinomycetes</taxon>
        <taxon>Kitasatosporales</taxon>
        <taxon>Streptomycetaceae</taxon>
        <taxon>Streptomyces</taxon>
    </lineage>
</organism>
<gene>
    <name evidence="1" type="ORF">FHS34_008260</name>
</gene>
<accession>A0A7W9Q380</accession>
<protein>
    <submittedName>
        <fullName evidence="1">Uncharacterized protein</fullName>
    </submittedName>
</protein>
<dbReference type="InterPro" id="IPR009003">
    <property type="entry name" value="Peptidase_S1_PA"/>
</dbReference>
<comment type="caution">
    <text evidence="1">The sequence shown here is derived from an EMBL/GenBank/DDBJ whole genome shotgun (WGS) entry which is preliminary data.</text>
</comment>
<reference evidence="1 2" key="1">
    <citation type="submission" date="2020-08" db="EMBL/GenBank/DDBJ databases">
        <title>Genomic Encyclopedia of Type Strains, Phase III (KMG-III): the genomes of soil and plant-associated and newly described type strains.</title>
        <authorList>
            <person name="Whitman W."/>
        </authorList>
    </citation>
    <scope>NUCLEOTIDE SEQUENCE [LARGE SCALE GENOMIC DNA]</scope>
    <source>
        <strain evidence="1 2">CECT 3313</strain>
    </source>
</reference>
<dbReference type="AlphaFoldDB" id="A0A7W9Q380"/>
<evidence type="ECO:0000313" key="1">
    <source>
        <dbReference type="EMBL" id="MBB5932740.1"/>
    </source>
</evidence>